<accession>A0A658QWU4</accession>
<dbReference type="EMBL" id="FCNV02000003">
    <property type="protein sequence ID" value="SAL29430.1"/>
    <property type="molecule type" value="Genomic_DNA"/>
</dbReference>
<comment type="caution">
    <text evidence="2">The sequence shown here is derived from an EMBL/GenBank/DDBJ whole genome shotgun (WGS) entry which is preliminary data.</text>
</comment>
<dbReference type="AlphaFoldDB" id="A0A658QWU4"/>
<reference evidence="2 3" key="1">
    <citation type="submission" date="2016-01" db="EMBL/GenBank/DDBJ databases">
        <authorList>
            <person name="Peeters C."/>
        </authorList>
    </citation>
    <scope>NUCLEOTIDE SEQUENCE [LARGE SCALE GENOMIC DNA]</scope>
    <source>
        <strain evidence="2">LMG 29315</strain>
    </source>
</reference>
<dbReference type="Proteomes" id="UP000198263">
    <property type="component" value="Unassembled WGS sequence"/>
</dbReference>
<keyword evidence="3" id="KW-1185">Reference proteome</keyword>
<sequence length="37" mass="3666">MQKIDRAALVQANIAGGTAKASSTSTSTTNVSVTITA</sequence>
<organism evidence="2 3">
    <name type="scientific">Caballeronia concitans</name>
    <dbReference type="NCBI Taxonomy" id="1777133"/>
    <lineage>
        <taxon>Bacteria</taxon>
        <taxon>Pseudomonadati</taxon>
        <taxon>Pseudomonadota</taxon>
        <taxon>Betaproteobacteria</taxon>
        <taxon>Burkholderiales</taxon>
        <taxon>Burkholderiaceae</taxon>
        <taxon>Caballeronia</taxon>
    </lineage>
</organism>
<proteinExistence type="predicted"/>
<evidence type="ECO:0000313" key="3">
    <source>
        <dbReference type="Proteomes" id="UP000198263"/>
    </source>
</evidence>
<evidence type="ECO:0000313" key="2">
    <source>
        <dbReference type="EMBL" id="SAL29430.1"/>
    </source>
</evidence>
<feature type="region of interest" description="Disordered" evidence="1">
    <location>
        <begin position="18"/>
        <end position="37"/>
    </location>
</feature>
<name>A0A658QWU4_9BURK</name>
<gene>
    <name evidence="2" type="ORF">AWB72_02451</name>
</gene>
<protein>
    <submittedName>
        <fullName evidence="2">Uncharacterized protein</fullName>
    </submittedName>
</protein>
<evidence type="ECO:0000256" key="1">
    <source>
        <dbReference type="SAM" id="MobiDB-lite"/>
    </source>
</evidence>